<dbReference type="Proteomes" id="UP000008672">
    <property type="component" value="Unassembled WGS sequence"/>
</dbReference>
<reference evidence="2" key="1">
    <citation type="submission" date="2011-08" db="EMBL/GenBank/DDBJ databases">
        <title>The draft genome of Latimeria chalumnae.</title>
        <authorList>
            <person name="Di Palma F."/>
            <person name="Alfoldi J."/>
            <person name="Johnson J."/>
            <person name="Berlin A."/>
            <person name="Gnerre S."/>
            <person name="Jaffe D."/>
            <person name="MacCallum I."/>
            <person name="Young S."/>
            <person name="Walker B.J."/>
            <person name="Lander E."/>
            <person name="Lindblad-Toh K."/>
        </authorList>
    </citation>
    <scope>NUCLEOTIDE SEQUENCE [LARGE SCALE GENOMIC DNA]</scope>
    <source>
        <strain evidence="2">Wild caught</strain>
    </source>
</reference>
<sequence length="55" mass="6232">CSGIASPWIGTSLLRASEKSLHTRREKLIFCLLCVTETLRQVSPSWFFSCQHSYG</sequence>
<protein>
    <submittedName>
        <fullName evidence="1">Uncharacterized protein</fullName>
    </submittedName>
</protein>
<organism evidence="1 2">
    <name type="scientific">Latimeria chalumnae</name>
    <name type="common">Coelacanth</name>
    <dbReference type="NCBI Taxonomy" id="7897"/>
    <lineage>
        <taxon>Eukaryota</taxon>
        <taxon>Metazoa</taxon>
        <taxon>Chordata</taxon>
        <taxon>Craniata</taxon>
        <taxon>Vertebrata</taxon>
        <taxon>Euteleostomi</taxon>
        <taxon>Coelacanthiformes</taxon>
        <taxon>Coelacanthidae</taxon>
        <taxon>Latimeria</taxon>
    </lineage>
</organism>
<dbReference type="InParanoid" id="H3B7Y3"/>
<dbReference type="HOGENOM" id="CLU_3037654_0_0_1"/>
<reference evidence="1" key="3">
    <citation type="submission" date="2025-09" db="UniProtKB">
        <authorList>
            <consortium name="Ensembl"/>
        </authorList>
    </citation>
    <scope>IDENTIFICATION</scope>
</reference>
<dbReference type="AlphaFoldDB" id="H3B7Y3"/>
<evidence type="ECO:0000313" key="1">
    <source>
        <dbReference type="Ensembl" id="ENSLACP00000018004.1"/>
    </source>
</evidence>
<name>H3B7Y3_LATCH</name>
<proteinExistence type="predicted"/>
<evidence type="ECO:0000313" key="2">
    <source>
        <dbReference type="Proteomes" id="UP000008672"/>
    </source>
</evidence>
<dbReference type="Ensembl" id="ENSLACT00000018135.1">
    <property type="protein sequence ID" value="ENSLACP00000018004.1"/>
    <property type="gene ID" value="ENSLACG00000015862.1"/>
</dbReference>
<accession>H3B7Y3</accession>
<keyword evidence="2" id="KW-1185">Reference proteome</keyword>
<reference evidence="1" key="2">
    <citation type="submission" date="2025-08" db="UniProtKB">
        <authorList>
            <consortium name="Ensembl"/>
        </authorList>
    </citation>
    <scope>IDENTIFICATION</scope>
</reference>
<dbReference type="EMBL" id="AFYH01036316">
    <property type="status" value="NOT_ANNOTATED_CDS"/>
    <property type="molecule type" value="Genomic_DNA"/>
</dbReference>